<evidence type="ECO:0000256" key="1">
    <source>
        <dbReference type="ARBA" id="ARBA00022729"/>
    </source>
</evidence>
<evidence type="ECO:0000259" key="4">
    <source>
        <dbReference type="Pfam" id="PF23759"/>
    </source>
</evidence>
<feature type="chain" id="PRO_5016120571" evidence="2">
    <location>
        <begin position="21"/>
        <end position="712"/>
    </location>
</feature>
<feature type="signal peptide" evidence="2">
    <location>
        <begin position="1"/>
        <end position="20"/>
    </location>
</feature>
<dbReference type="OrthoDB" id="1113525at2"/>
<proteinExistence type="predicted"/>
<dbReference type="NCBIfam" id="TIGR04183">
    <property type="entry name" value="Por_Secre_tail"/>
    <property type="match status" value="1"/>
</dbReference>
<keyword evidence="1 2" id="KW-0732">Signal</keyword>
<dbReference type="EMBL" id="QJTD01000002">
    <property type="protein sequence ID" value="PYE81467.1"/>
    <property type="molecule type" value="Genomic_DNA"/>
</dbReference>
<dbReference type="Proteomes" id="UP000248054">
    <property type="component" value="Unassembled WGS sequence"/>
</dbReference>
<dbReference type="RefSeq" id="WP_110474872.1">
    <property type="nucleotide sequence ID" value="NZ_BMWQ01000002.1"/>
</dbReference>
<feature type="domain" description="Secretion system C-terminal sorting" evidence="3">
    <location>
        <begin position="643"/>
        <end position="709"/>
    </location>
</feature>
<organism evidence="5 6">
    <name type="scientific">Winogradskyella epiphytica</name>
    <dbReference type="NCBI Taxonomy" id="262005"/>
    <lineage>
        <taxon>Bacteria</taxon>
        <taxon>Pseudomonadati</taxon>
        <taxon>Bacteroidota</taxon>
        <taxon>Flavobacteriia</taxon>
        <taxon>Flavobacteriales</taxon>
        <taxon>Flavobacteriaceae</taxon>
        <taxon>Winogradskyella</taxon>
    </lineage>
</organism>
<name>A0A2V4YDA7_9FLAO</name>
<dbReference type="Pfam" id="PF18962">
    <property type="entry name" value="Por_Secre_tail"/>
    <property type="match status" value="1"/>
</dbReference>
<reference evidence="5 6" key="1">
    <citation type="submission" date="2018-06" db="EMBL/GenBank/DDBJ databases">
        <title>Genomic Encyclopedia of Type Strains, Phase III (KMG-III): the genomes of soil and plant-associated and newly described type strains.</title>
        <authorList>
            <person name="Whitman W."/>
        </authorList>
    </citation>
    <scope>NUCLEOTIDE SEQUENCE [LARGE SCALE GENOMIC DNA]</scope>
    <source>
        <strain evidence="5 6">CECT 7945</strain>
    </source>
</reference>
<protein>
    <submittedName>
        <fullName evidence="5">Putative secreted protein (Por secretion system target)</fullName>
    </submittedName>
</protein>
<evidence type="ECO:0000259" key="3">
    <source>
        <dbReference type="Pfam" id="PF18962"/>
    </source>
</evidence>
<evidence type="ECO:0000313" key="6">
    <source>
        <dbReference type="Proteomes" id="UP000248054"/>
    </source>
</evidence>
<dbReference type="Pfam" id="PF23759">
    <property type="entry name" value="GBD_T9SS_assoc"/>
    <property type="match status" value="1"/>
</dbReference>
<sequence length="712" mass="75862">MKKITFLLFAMLAFCWQSNSQVNINENFDSGTPDGWTDNYTNSSAGACSGNSERKNLWSAGTSMGHLTTPNFEGISNGTDLIISFDYKIVEYNFSNPTVPQAEGWGSSEIRYSTDDGANWITAFTIDDTNHVVSADCANISVTVPGESLPIGSDIKLQVYNTWITGDYYFYVDNFVAQQDLGCAEAEITSSTVVDDCENSQFSIDVVVASVGDGTFITDGLGGSFVVEEGTVTVGPYAYDTSVTLTVEHSVAACNFSLNEFNTGCTLPGEICENAIVVGTLPFTTTDNTENYGDDYSSTDDPCGSSSYLNGDDVVYSFTPAVDMSVNISTADTSNWVGLFVFEECPFVTCVGYDTSGSGANPSLPEVSLTGGTTYYIVISTYPSPQSTPYTLNITENSCSSAIATYNVVSDCDVSGGFYIDVDVTDIGSATALTVSDDQGNASQSLTEAGVLQFGPYDNGVEVVITIDADNDDDSCTVTSSAITQTACPPANDECEGAVVLNVENDIDDLALASQIAGSIADATESDVVSDCVGTANDDVWFSFVATSTDVNIDVTDDFDGVVELFSGECGSLVSMACDDFGGPSSNPSISQTDLVVGETYYVRVYYYFTGTTSTPDFTIALWSPSPSMSIDEFDNGAAFTYYPNPVKNTLTLNAQNPIEHVAMYNMLGQEVLRATPNTVDSNLDLSDLQTGTYFVKVTIGNITETVRVIKQ</sequence>
<accession>A0A2V4YDA7</accession>
<keyword evidence="6" id="KW-1185">Reference proteome</keyword>
<dbReference type="InterPro" id="IPR056600">
    <property type="entry name" value="GBD_T9SS_assoc"/>
</dbReference>
<feature type="domain" description="T9SS-like galactose binding" evidence="4">
    <location>
        <begin position="491"/>
        <end position="608"/>
    </location>
</feature>
<gene>
    <name evidence="5" type="ORF">DFQ11_10240</name>
</gene>
<evidence type="ECO:0000256" key="2">
    <source>
        <dbReference type="SAM" id="SignalP"/>
    </source>
</evidence>
<comment type="caution">
    <text evidence="5">The sequence shown here is derived from an EMBL/GenBank/DDBJ whole genome shotgun (WGS) entry which is preliminary data.</text>
</comment>
<dbReference type="InterPro" id="IPR026444">
    <property type="entry name" value="Secre_tail"/>
</dbReference>
<dbReference type="AlphaFoldDB" id="A0A2V4YDA7"/>
<evidence type="ECO:0000313" key="5">
    <source>
        <dbReference type="EMBL" id="PYE81467.1"/>
    </source>
</evidence>